<keyword evidence="3" id="KW-0378">Hydrolase</keyword>
<dbReference type="Gene3D" id="3.40.50.1820">
    <property type="entry name" value="alpha/beta hydrolase"/>
    <property type="match status" value="1"/>
</dbReference>
<keyword evidence="2" id="KW-0645">Protease</keyword>
<dbReference type="InterPro" id="IPR029058">
    <property type="entry name" value="AB_hydrolase_fold"/>
</dbReference>
<evidence type="ECO:0000256" key="3">
    <source>
        <dbReference type="ARBA" id="ARBA00022801"/>
    </source>
</evidence>
<reference evidence="5" key="1">
    <citation type="submission" date="2012-03" db="EMBL/GenBank/DDBJ databases">
        <title>Complete sequence of Fervidobacterium pennivorans DSM 9078.</title>
        <authorList>
            <consortium name="US DOE Joint Genome Institute"/>
            <person name="Lucas S."/>
            <person name="Han J."/>
            <person name="Lapidus A."/>
            <person name="Cheng J.-F."/>
            <person name="Goodwin L."/>
            <person name="Pitluck S."/>
            <person name="Peters L."/>
            <person name="Ovchinnikova G."/>
            <person name="Lu M."/>
            <person name="Detter J.C."/>
            <person name="Han C."/>
            <person name="Tapia R."/>
            <person name="Land M."/>
            <person name="Hauser L."/>
            <person name="Kyrpides N."/>
            <person name="Ivanova N."/>
            <person name="Pagani I."/>
            <person name="Noll K.M."/>
            <person name="Woyke T."/>
        </authorList>
    </citation>
    <scope>NUCLEOTIDE SEQUENCE</scope>
    <source>
        <strain evidence="5">DSM 9078</strain>
    </source>
</reference>
<dbReference type="GO" id="GO:0004177">
    <property type="term" value="F:aminopeptidase activity"/>
    <property type="evidence" value="ECO:0007669"/>
    <property type="project" value="UniProtKB-KW"/>
</dbReference>
<dbReference type="EMBL" id="CP003260">
    <property type="protein sequence ID" value="AFG35595.1"/>
    <property type="molecule type" value="Genomic_DNA"/>
</dbReference>
<keyword evidence="6" id="KW-1185">Reference proteome</keyword>
<protein>
    <submittedName>
        <fullName evidence="5">Dipeptidyl aminopeptidase/acylaminoacyl peptidase</fullName>
    </submittedName>
</protein>
<dbReference type="OrthoDB" id="108903at2"/>
<name>H9UDK2_FERPD</name>
<evidence type="ECO:0000259" key="4">
    <source>
        <dbReference type="Pfam" id="PF00326"/>
    </source>
</evidence>
<dbReference type="Proteomes" id="UP000007384">
    <property type="component" value="Chromosome"/>
</dbReference>
<keyword evidence="5" id="KW-0031">Aminopeptidase</keyword>
<dbReference type="InterPro" id="IPR011042">
    <property type="entry name" value="6-blade_b-propeller_TolB-like"/>
</dbReference>
<comment type="similarity">
    <text evidence="1">Belongs to the peptidase S9C family.</text>
</comment>
<organism evidence="5 6">
    <name type="scientific">Fervidobacterium pennivorans (strain DSM 9078 / Ven5)</name>
    <dbReference type="NCBI Taxonomy" id="771875"/>
    <lineage>
        <taxon>Bacteria</taxon>
        <taxon>Thermotogati</taxon>
        <taxon>Thermotogota</taxon>
        <taxon>Thermotogae</taxon>
        <taxon>Thermotogales</taxon>
        <taxon>Fervidobacteriaceae</taxon>
        <taxon>Fervidobacterium</taxon>
    </lineage>
</organism>
<proteinExistence type="inferred from homology"/>
<dbReference type="SUPFAM" id="SSF53474">
    <property type="entry name" value="alpha/beta-Hydrolases"/>
    <property type="match status" value="1"/>
</dbReference>
<gene>
    <name evidence="5" type="ordered locus">Ferpe_1527</name>
</gene>
<sequence>MGKIMLEDLLKFKFLSSLVVSPNGGKLAFVVHEMNKDDNSYNSNIWLYDTTTGSLSQLTSSNRDSSPIWLDDSRLLFVSWRDEKDRKRKEDGEPLTPFYEIDTSGGEAKRVFELPFFVERIKKIADSVFLFTAVYDHKLGEFWKLSAEEKEKVLKALKDEKDYEVLDEIPFWANGAGFTNKKRVRLFRYNVQTQDIIPITDEFSNVEYISDSPDGKTVLYIANFFKDVMKMPNDLFLYDVEKNETVKLTHHDHFMYMLAEFIDGKVIFAGSDMKRYGINENPKFYVLDISTQRVELITPDFDLDIDNSVNSDCRYGGNRIVKVDGKYLYFVSTQWHDAQLFRLDISGNVEQLTFETGSVDGFDVSNGKIFFVGLRNMKLQELYELIERQEKQLSQFNEWVQKERYISRPERFTFNTKDGTTLEGWVMKPFNFEPGKKFPAILEIHGGPKTAYGEVFVHEMQLLASEGYVVIYCNPRGSDGRGNEFADIRGKYGTIDYEDIMQFVDEAVKRYEFIDENKIGVTGGSYGGFMTNWIIGHTDRFKAAVSQRSIANWISKFGTTDIGYFFVEDQHFATPWSNYEKLWWHSPMKYADKVKTPTLFIHSDEDYRCWLVEAIQMFTSLKYHGVESKLVIFKGENHDLSRTGKPLHRLRRLKEIIEWFDKYLKANE</sequence>
<dbReference type="Gene3D" id="2.120.10.30">
    <property type="entry name" value="TolB, C-terminal domain"/>
    <property type="match status" value="1"/>
</dbReference>
<dbReference type="AlphaFoldDB" id="H9UDK2"/>
<dbReference type="PANTHER" id="PTHR42776:SF27">
    <property type="entry name" value="DIPEPTIDYL PEPTIDASE FAMILY MEMBER 6"/>
    <property type="match status" value="1"/>
</dbReference>
<dbReference type="InterPro" id="IPR001375">
    <property type="entry name" value="Peptidase_S9_cat"/>
</dbReference>
<feature type="domain" description="Peptidase S9 prolyl oligopeptidase catalytic" evidence="4">
    <location>
        <begin position="456"/>
        <end position="665"/>
    </location>
</feature>
<dbReference type="PATRIC" id="fig|771875.3.peg.1534"/>
<dbReference type="MEROPS" id="S09.071"/>
<dbReference type="GO" id="GO:0006508">
    <property type="term" value="P:proteolysis"/>
    <property type="evidence" value="ECO:0007669"/>
    <property type="project" value="UniProtKB-KW"/>
</dbReference>
<dbReference type="HOGENOM" id="CLU_008615_2_2_0"/>
<evidence type="ECO:0000313" key="6">
    <source>
        <dbReference type="Proteomes" id="UP000007384"/>
    </source>
</evidence>
<dbReference type="STRING" id="771875.Ferpe_1527"/>
<dbReference type="FunFam" id="3.40.50.1820:FF:000028">
    <property type="entry name" value="S9 family peptidase"/>
    <property type="match status" value="1"/>
</dbReference>
<evidence type="ECO:0000313" key="5">
    <source>
        <dbReference type="EMBL" id="AFG35595.1"/>
    </source>
</evidence>
<evidence type="ECO:0000256" key="1">
    <source>
        <dbReference type="ARBA" id="ARBA00010040"/>
    </source>
</evidence>
<evidence type="ECO:0000256" key="2">
    <source>
        <dbReference type="ARBA" id="ARBA00022670"/>
    </source>
</evidence>
<dbReference type="GO" id="GO:0004252">
    <property type="term" value="F:serine-type endopeptidase activity"/>
    <property type="evidence" value="ECO:0007669"/>
    <property type="project" value="TreeGrafter"/>
</dbReference>
<dbReference type="RefSeq" id="WP_014452031.1">
    <property type="nucleotide sequence ID" value="NC_017095.1"/>
</dbReference>
<dbReference type="KEGG" id="fpe:Ferpe_1527"/>
<accession>H9UDK2</accession>
<dbReference type="Pfam" id="PF00326">
    <property type="entry name" value="Peptidase_S9"/>
    <property type="match status" value="1"/>
</dbReference>
<dbReference type="PANTHER" id="PTHR42776">
    <property type="entry name" value="SERINE PEPTIDASE S9 FAMILY MEMBER"/>
    <property type="match status" value="1"/>
</dbReference>
<dbReference type="SUPFAM" id="SSF82171">
    <property type="entry name" value="DPP6 N-terminal domain-like"/>
    <property type="match status" value="1"/>
</dbReference>
<dbReference type="eggNOG" id="COG1506">
    <property type="taxonomic scope" value="Bacteria"/>
</dbReference>